<evidence type="ECO:0000313" key="3">
    <source>
        <dbReference type="Proteomes" id="UP000092321"/>
    </source>
</evidence>
<organism evidence="2 3">
    <name type="scientific">Hanseniaspora valbyensis NRRL Y-1626</name>
    <dbReference type="NCBI Taxonomy" id="766949"/>
    <lineage>
        <taxon>Eukaryota</taxon>
        <taxon>Fungi</taxon>
        <taxon>Dikarya</taxon>
        <taxon>Ascomycota</taxon>
        <taxon>Saccharomycotina</taxon>
        <taxon>Saccharomycetes</taxon>
        <taxon>Saccharomycodales</taxon>
        <taxon>Saccharomycodaceae</taxon>
        <taxon>Hanseniaspora</taxon>
    </lineage>
</organism>
<dbReference type="EMBL" id="LXPE01000002">
    <property type="protein sequence ID" value="OBA28679.1"/>
    <property type="molecule type" value="Genomic_DNA"/>
</dbReference>
<evidence type="ECO:0000313" key="2">
    <source>
        <dbReference type="EMBL" id="OBA28679.1"/>
    </source>
</evidence>
<dbReference type="OrthoDB" id="3972014at2759"/>
<dbReference type="Gene3D" id="1.10.555.10">
    <property type="entry name" value="Rho GTPase activation protein"/>
    <property type="match status" value="1"/>
</dbReference>
<dbReference type="InterPro" id="IPR008936">
    <property type="entry name" value="Rho_GTPase_activation_prot"/>
</dbReference>
<name>A0A1B7TIW4_9ASCO</name>
<proteinExistence type="predicted"/>
<feature type="non-terminal residue" evidence="2">
    <location>
        <position position="404"/>
    </location>
</feature>
<sequence length="404" mass="48210">MGIQNAFINTVRKRAYNNENNIKKRGENDGGKETLNINFSNIFFRSYTFDDKDHPIYIFDSTYLPNMSKISNDKQLYDIILNKLIQKLIQKLPKNKKFSLIIFSSGFKNLNWKWTMSIKIYSKLINDINNYRLENDDKLIIHKMYIVHESLWVRTLFQIWQQFKTGQVLNEKEIELNGDDSFVMDEQNEMYQCVPSSTIFDTIYLNDLSELAQHVDISKLRISLNVYLYDLKINEYIELPSYYYNNMNTPNGTKLNRDFRQAMFEKIYERLSKESIENKLVFYKPGDKNKTKVMIDIINRNNYCDISQWDIYTLATVFIWFLSNKKKIFFPLEIIKSCKSFSGFVNNNSNLANIRLSFSITFKLYNKMMEYNCYYNLVKFIIPLFLNMIKHCGDTQHNYETVTE</sequence>
<comment type="caution">
    <text evidence="2">The sequence shown here is derived from an EMBL/GenBank/DDBJ whole genome shotgun (WGS) entry which is preliminary data.</text>
</comment>
<feature type="domain" description="CRAL-TRIO" evidence="1">
    <location>
        <begin position="54"/>
        <end position="230"/>
    </location>
</feature>
<protein>
    <recommendedName>
        <fullName evidence="1">CRAL-TRIO domain-containing protein</fullName>
    </recommendedName>
</protein>
<dbReference type="Pfam" id="PF13716">
    <property type="entry name" value="CRAL_TRIO_2"/>
    <property type="match status" value="1"/>
</dbReference>
<dbReference type="SUPFAM" id="SSF48350">
    <property type="entry name" value="GTPase activation domain, GAP"/>
    <property type="match status" value="1"/>
</dbReference>
<dbReference type="AlphaFoldDB" id="A0A1B7TIW4"/>
<accession>A0A1B7TIW4</accession>
<dbReference type="Proteomes" id="UP000092321">
    <property type="component" value="Unassembled WGS sequence"/>
</dbReference>
<gene>
    <name evidence="2" type="ORF">HANVADRAFT_20747</name>
</gene>
<dbReference type="InterPro" id="IPR001251">
    <property type="entry name" value="CRAL-TRIO_dom"/>
</dbReference>
<reference evidence="3" key="1">
    <citation type="journal article" date="2016" name="Proc. Natl. Acad. Sci. U.S.A.">
        <title>Comparative genomics of biotechnologically important yeasts.</title>
        <authorList>
            <person name="Riley R."/>
            <person name="Haridas S."/>
            <person name="Wolfe K.H."/>
            <person name="Lopes M.R."/>
            <person name="Hittinger C.T."/>
            <person name="Goeker M."/>
            <person name="Salamov A.A."/>
            <person name="Wisecaver J.H."/>
            <person name="Long T.M."/>
            <person name="Calvey C.H."/>
            <person name="Aerts A.L."/>
            <person name="Barry K.W."/>
            <person name="Choi C."/>
            <person name="Clum A."/>
            <person name="Coughlan A.Y."/>
            <person name="Deshpande S."/>
            <person name="Douglass A.P."/>
            <person name="Hanson S.J."/>
            <person name="Klenk H.-P."/>
            <person name="LaButti K.M."/>
            <person name="Lapidus A."/>
            <person name="Lindquist E.A."/>
            <person name="Lipzen A.M."/>
            <person name="Meier-Kolthoff J.P."/>
            <person name="Ohm R.A."/>
            <person name="Otillar R.P."/>
            <person name="Pangilinan J.L."/>
            <person name="Peng Y."/>
            <person name="Rokas A."/>
            <person name="Rosa C.A."/>
            <person name="Scheuner C."/>
            <person name="Sibirny A.A."/>
            <person name="Slot J.C."/>
            <person name="Stielow J.B."/>
            <person name="Sun H."/>
            <person name="Kurtzman C.P."/>
            <person name="Blackwell M."/>
            <person name="Grigoriev I.V."/>
            <person name="Jeffries T.W."/>
        </authorList>
    </citation>
    <scope>NUCLEOTIDE SEQUENCE [LARGE SCALE GENOMIC DNA]</scope>
    <source>
        <strain evidence="3">NRRL Y-1626</strain>
    </source>
</reference>
<keyword evidence="3" id="KW-1185">Reference proteome</keyword>
<evidence type="ECO:0000259" key="1">
    <source>
        <dbReference type="Pfam" id="PF13716"/>
    </source>
</evidence>